<dbReference type="CDD" id="cd05242">
    <property type="entry name" value="SDR_a8"/>
    <property type="match status" value="1"/>
</dbReference>
<evidence type="ECO:0000259" key="2">
    <source>
        <dbReference type="Pfam" id="PF01370"/>
    </source>
</evidence>
<evidence type="ECO:0000259" key="3">
    <source>
        <dbReference type="Pfam" id="PF08338"/>
    </source>
</evidence>
<dbReference type="Pfam" id="PF08338">
    <property type="entry name" value="DUF1731"/>
    <property type="match status" value="1"/>
</dbReference>
<dbReference type="InterPro" id="IPR001509">
    <property type="entry name" value="Epimerase_deHydtase"/>
</dbReference>
<dbReference type="InterPro" id="IPR036291">
    <property type="entry name" value="NAD(P)-bd_dom_sf"/>
</dbReference>
<comment type="similarity">
    <text evidence="1">Belongs to the NAD(P)-dependent epimerase/dehydratase family. SDR39U1 subfamily.</text>
</comment>
<dbReference type="Gene3D" id="3.40.50.720">
    <property type="entry name" value="NAD(P)-binding Rossmann-like Domain"/>
    <property type="match status" value="1"/>
</dbReference>
<dbReference type="NCBIfam" id="TIGR01777">
    <property type="entry name" value="yfcH"/>
    <property type="match status" value="1"/>
</dbReference>
<gene>
    <name evidence="4" type="ORF">QC825_14030</name>
</gene>
<name>A0ABU1GYR5_9GAMM</name>
<dbReference type="SUPFAM" id="SSF51735">
    <property type="entry name" value="NAD(P)-binding Rossmann-fold domains"/>
    <property type="match status" value="1"/>
</dbReference>
<dbReference type="EMBL" id="JARWAO010000009">
    <property type="protein sequence ID" value="MDR5897188.1"/>
    <property type="molecule type" value="Genomic_DNA"/>
</dbReference>
<keyword evidence="5" id="KW-1185">Reference proteome</keyword>
<comment type="caution">
    <text evidence="4">The sequence shown here is derived from an EMBL/GenBank/DDBJ whole genome shotgun (WGS) entry which is preliminary data.</text>
</comment>
<dbReference type="Proteomes" id="UP001269375">
    <property type="component" value="Unassembled WGS sequence"/>
</dbReference>
<proteinExistence type="inferred from homology"/>
<accession>A0ABU1GYR5</accession>
<sequence>MNILITGATGFVGVPLCKALDAKGHRLLVVSRSPEKVSEQLGMPVKAQDDPMAFKDEPIDAIINLAGASIAGRPWTDSRKKTLIDSRVETTRALERLCQAMSTPPKVLVSGSAMGYYGAQGEREVTEETPPNPEFAHELCQKWEDAARRIEALGVRTAIIRIGLVLERDGGTLKPMLPVYKLGLGATLGSGTQYMPWIHRTDLIRIIEFLLAHDTLEGPFNAGAPNPVTNRVFTKSLAHALHRPAPWRIPGFALKAAMGEMSRLLLTGARMKPARLEAAGFEFRYPELDGAFSAIVNGR</sequence>
<dbReference type="Pfam" id="PF01370">
    <property type="entry name" value="Epimerase"/>
    <property type="match status" value="1"/>
</dbReference>
<dbReference type="PANTHER" id="PTHR11092:SF0">
    <property type="entry name" value="EPIMERASE FAMILY PROTEIN SDR39U1"/>
    <property type="match status" value="1"/>
</dbReference>
<feature type="domain" description="NAD-dependent epimerase/dehydratase" evidence="2">
    <location>
        <begin position="3"/>
        <end position="222"/>
    </location>
</feature>
<reference evidence="4 5" key="1">
    <citation type="submission" date="2023-04" db="EMBL/GenBank/DDBJ databases">
        <title>A long-awaited taxogenomic arrangement of the family Halomonadaceae.</title>
        <authorList>
            <person name="De La Haba R."/>
            <person name="Chuvochina M."/>
            <person name="Wittouck S."/>
            <person name="Arahal D.R."/>
            <person name="Sanchez-Porro C."/>
            <person name="Hugenholtz P."/>
            <person name="Ventosa A."/>
        </authorList>
    </citation>
    <scope>NUCLEOTIDE SEQUENCE [LARGE SCALE GENOMIC DNA]</scope>
    <source>
        <strain evidence="4 5">DSM 22428</strain>
    </source>
</reference>
<organism evidence="4 5">
    <name type="scientific">Larsenimonas suaedae</name>
    <dbReference type="NCBI Taxonomy" id="1851019"/>
    <lineage>
        <taxon>Bacteria</taxon>
        <taxon>Pseudomonadati</taxon>
        <taxon>Pseudomonadota</taxon>
        <taxon>Gammaproteobacteria</taxon>
        <taxon>Oceanospirillales</taxon>
        <taxon>Halomonadaceae</taxon>
        <taxon>Larsenimonas</taxon>
    </lineage>
</organism>
<feature type="domain" description="DUF1731" evidence="3">
    <location>
        <begin position="249"/>
        <end position="295"/>
    </location>
</feature>
<dbReference type="InterPro" id="IPR010099">
    <property type="entry name" value="SDR39U1"/>
</dbReference>
<protein>
    <submittedName>
        <fullName evidence="4">TIGR01777 family oxidoreductase</fullName>
    </submittedName>
</protein>
<evidence type="ECO:0000313" key="5">
    <source>
        <dbReference type="Proteomes" id="UP001269375"/>
    </source>
</evidence>
<dbReference type="RefSeq" id="WP_251595392.1">
    <property type="nucleotide sequence ID" value="NZ_JAMLJI010000005.1"/>
</dbReference>
<dbReference type="PANTHER" id="PTHR11092">
    <property type="entry name" value="SUGAR NUCLEOTIDE EPIMERASE RELATED"/>
    <property type="match status" value="1"/>
</dbReference>
<evidence type="ECO:0000256" key="1">
    <source>
        <dbReference type="ARBA" id="ARBA00009353"/>
    </source>
</evidence>
<dbReference type="InterPro" id="IPR013549">
    <property type="entry name" value="DUF1731"/>
</dbReference>
<evidence type="ECO:0000313" key="4">
    <source>
        <dbReference type="EMBL" id="MDR5897188.1"/>
    </source>
</evidence>